<evidence type="ECO:0008006" key="4">
    <source>
        <dbReference type="Google" id="ProtNLM"/>
    </source>
</evidence>
<keyword evidence="1" id="KW-0732">Signal</keyword>
<feature type="signal peptide" evidence="1">
    <location>
        <begin position="1"/>
        <end position="31"/>
    </location>
</feature>
<name>A0AAD6JR11_9ROSI</name>
<evidence type="ECO:0000256" key="1">
    <source>
        <dbReference type="SAM" id="SignalP"/>
    </source>
</evidence>
<comment type="caution">
    <text evidence="2">The sequence shown here is derived from an EMBL/GenBank/DDBJ whole genome shotgun (WGS) entry which is preliminary data.</text>
</comment>
<proteinExistence type="predicted"/>
<evidence type="ECO:0000313" key="2">
    <source>
        <dbReference type="EMBL" id="KAJ6409746.1"/>
    </source>
</evidence>
<evidence type="ECO:0000313" key="3">
    <source>
        <dbReference type="Proteomes" id="UP001162972"/>
    </source>
</evidence>
<accession>A0AAD6JR11</accession>
<keyword evidence="3" id="KW-1185">Reference proteome</keyword>
<gene>
    <name evidence="2" type="ORF">OIU84_009277</name>
</gene>
<organism evidence="2 3">
    <name type="scientific">Salix udensis</name>
    <dbReference type="NCBI Taxonomy" id="889485"/>
    <lineage>
        <taxon>Eukaryota</taxon>
        <taxon>Viridiplantae</taxon>
        <taxon>Streptophyta</taxon>
        <taxon>Embryophyta</taxon>
        <taxon>Tracheophyta</taxon>
        <taxon>Spermatophyta</taxon>
        <taxon>Magnoliopsida</taxon>
        <taxon>eudicotyledons</taxon>
        <taxon>Gunneridae</taxon>
        <taxon>Pentapetalae</taxon>
        <taxon>rosids</taxon>
        <taxon>fabids</taxon>
        <taxon>Malpighiales</taxon>
        <taxon>Salicaceae</taxon>
        <taxon>Saliceae</taxon>
        <taxon>Salix</taxon>
    </lineage>
</organism>
<dbReference type="EMBL" id="JAPFFJ010000015">
    <property type="protein sequence ID" value="KAJ6409746.1"/>
    <property type="molecule type" value="Genomic_DNA"/>
</dbReference>
<reference evidence="2 3" key="1">
    <citation type="journal article" date="2023" name="Int. J. Mol. Sci.">
        <title>De Novo Assembly and Annotation of 11 Diverse Shrub Willow (Salix) Genomes Reveals Novel Gene Organization in Sex-Linked Regions.</title>
        <authorList>
            <person name="Hyden B."/>
            <person name="Feng K."/>
            <person name="Yates T.B."/>
            <person name="Jawdy S."/>
            <person name="Cereghino C."/>
            <person name="Smart L.B."/>
            <person name="Muchero W."/>
        </authorList>
    </citation>
    <scope>NUCLEOTIDE SEQUENCE [LARGE SCALE GENOMIC DNA]</scope>
    <source>
        <tissue evidence="2">Shoot tip</tissue>
    </source>
</reference>
<feature type="chain" id="PRO_5042050062" description="Secreted protein" evidence="1">
    <location>
        <begin position="32"/>
        <end position="66"/>
    </location>
</feature>
<feature type="non-terminal residue" evidence="2">
    <location>
        <position position="66"/>
    </location>
</feature>
<protein>
    <recommendedName>
        <fullName evidence="4">Secreted protein</fullName>
    </recommendedName>
</protein>
<dbReference type="AlphaFoldDB" id="A0AAD6JR11"/>
<sequence>MMIHGILFSLYFDLLNLFSFSFSCFPRSLLCDDLGQDGGGSERGEVRRWCLFTELTSADDVKMKKQ</sequence>
<dbReference type="Proteomes" id="UP001162972">
    <property type="component" value="Chromosome 9"/>
</dbReference>